<dbReference type="OrthoDB" id="5380721at2"/>
<dbReference type="PROSITE" id="PS51664">
    <property type="entry name" value="YCAO"/>
    <property type="match status" value="1"/>
</dbReference>
<dbReference type="Gene3D" id="3.30.160.660">
    <property type="match status" value="1"/>
</dbReference>
<feature type="repeat" description="TPR" evidence="1">
    <location>
        <begin position="534"/>
        <end position="567"/>
    </location>
</feature>
<dbReference type="GO" id="GO:0016740">
    <property type="term" value="F:transferase activity"/>
    <property type="evidence" value="ECO:0007669"/>
    <property type="project" value="UniProtKB-KW"/>
</dbReference>
<dbReference type="NCBIfam" id="TIGR00702">
    <property type="entry name" value="YcaO-type kinase domain"/>
    <property type="match status" value="1"/>
</dbReference>
<dbReference type="InterPro" id="IPR003776">
    <property type="entry name" value="YcaO-like_dom"/>
</dbReference>
<gene>
    <name evidence="3" type="ORF">SAMN02746065_10758</name>
</gene>
<proteinExistence type="predicted"/>
<dbReference type="PROSITE" id="PS50005">
    <property type="entry name" value="TPR"/>
    <property type="match status" value="2"/>
</dbReference>
<dbReference type="PANTHER" id="PTHR37809">
    <property type="entry name" value="RIBOSOMAL PROTEIN S12 METHYLTHIOTRANSFERASE ACCESSORY FACTOR YCAO"/>
    <property type="match status" value="1"/>
</dbReference>
<dbReference type="Pfam" id="PF13174">
    <property type="entry name" value="TPR_6"/>
    <property type="match status" value="1"/>
</dbReference>
<feature type="repeat" description="TPR" evidence="1">
    <location>
        <begin position="500"/>
        <end position="533"/>
    </location>
</feature>
<keyword evidence="3" id="KW-0687">Ribonucleoprotein</keyword>
<dbReference type="SMART" id="SM00028">
    <property type="entry name" value="TPR"/>
    <property type="match status" value="4"/>
</dbReference>
<dbReference type="Gene3D" id="1.25.40.10">
    <property type="entry name" value="Tetratricopeptide repeat domain"/>
    <property type="match status" value="1"/>
</dbReference>
<dbReference type="InterPro" id="IPR011990">
    <property type="entry name" value="TPR-like_helical_dom_sf"/>
</dbReference>
<evidence type="ECO:0000256" key="1">
    <source>
        <dbReference type="PROSITE-ProRule" id="PRU00339"/>
    </source>
</evidence>
<dbReference type="RefSeq" id="WP_084068284.1">
    <property type="nucleotide sequence ID" value="NZ_FWXY01000007.1"/>
</dbReference>
<keyword evidence="3" id="KW-0808">Transferase</keyword>
<keyword evidence="1" id="KW-0802">TPR repeat</keyword>
<dbReference type="Pfam" id="PF13181">
    <property type="entry name" value="TPR_8"/>
    <property type="match status" value="1"/>
</dbReference>
<dbReference type="EMBL" id="FWXY01000007">
    <property type="protein sequence ID" value="SMC68985.1"/>
    <property type="molecule type" value="Genomic_DNA"/>
</dbReference>
<dbReference type="PANTHER" id="PTHR37809:SF1">
    <property type="entry name" value="RIBOSOMAL PROTEIN S12 METHYLTHIOTRANSFERASE ACCESSORY FACTOR YCAO"/>
    <property type="match status" value="1"/>
</dbReference>
<keyword evidence="4" id="KW-1185">Reference proteome</keyword>
<accession>A0A1W2B7P5</accession>
<dbReference type="Pfam" id="PF02624">
    <property type="entry name" value="YcaO"/>
    <property type="match status" value="1"/>
</dbReference>
<dbReference type="Gene3D" id="3.30.1330.230">
    <property type="match status" value="1"/>
</dbReference>
<evidence type="ECO:0000259" key="2">
    <source>
        <dbReference type="PROSITE" id="PS51664"/>
    </source>
</evidence>
<reference evidence="3 4" key="1">
    <citation type="submission" date="2017-04" db="EMBL/GenBank/DDBJ databases">
        <authorList>
            <person name="Afonso C.L."/>
            <person name="Miller P.J."/>
            <person name="Scott M.A."/>
            <person name="Spackman E."/>
            <person name="Goraichik I."/>
            <person name="Dimitrov K.M."/>
            <person name="Suarez D.L."/>
            <person name="Swayne D.E."/>
        </authorList>
    </citation>
    <scope>NUCLEOTIDE SEQUENCE [LARGE SCALE GENOMIC DNA]</scope>
    <source>
        <strain evidence="3 4">DSM 3385</strain>
    </source>
</reference>
<dbReference type="STRING" id="1121400.SAMN02746065_10758"/>
<dbReference type="Proteomes" id="UP000192418">
    <property type="component" value="Unassembled WGS sequence"/>
</dbReference>
<dbReference type="SUPFAM" id="SSF48452">
    <property type="entry name" value="TPR-like"/>
    <property type="match status" value="1"/>
</dbReference>
<dbReference type="GO" id="GO:0005840">
    <property type="term" value="C:ribosome"/>
    <property type="evidence" value="ECO:0007669"/>
    <property type="project" value="UniProtKB-KW"/>
</dbReference>
<dbReference type="InterPro" id="IPR019734">
    <property type="entry name" value="TPR_rpt"/>
</dbReference>
<evidence type="ECO:0000313" key="4">
    <source>
        <dbReference type="Proteomes" id="UP000192418"/>
    </source>
</evidence>
<protein>
    <submittedName>
        <fullName evidence="3">Ribosomal protein S12 methylthiotransferase accessory factor</fullName>
    </submittedName>
</protein>
<sequence length="581" mass="64473">MTSKLSDAYKLEKQDHDKIISPEATIENFKNNTAKAGLNILKETRRIDNGRLDIPVYFSVCGHDAHVLTGTKKQMGKGVSPILAEASAVMELAERFSLYRFKTAPENIKKETQENASSPLPFSLIAASVLDDRSEETMAVSREFFSKLPFQWVKAYNVTRDKEMSIPLDWFFMINEFNGSSAGNCLEEAVLQGGCEIVERHVCAIICKEKKSVPYIDPQSVTNPSTRELIAKFESAGIKLYINDFSLNTGIPTVGVLAYDPATFPETSEIVWTAGTASSPDKALSRALTEVAQLAGDFNTPSNYVASGLPKFTNLHQADYIITPLDTNTGETIPLSALPDISSANIRDEIKALTRELSRLGFELMVLDTTDPQLKVPACYTIVPGTCFRERAENSSIVMFCAKHIYENNAPVAALSQLDKISGMLPGQYFISFYQGLCHLAMGVPDKALGYLKQALTENPTRQDIPSICSYAGVCLKEMEQYEEALTILKKGIDIDDEREDIFNLMGFCHFMLKQHPQSIDCFRRVLELKPGSAIDHASIASNYREMGEKEKAMDFYEMALAIDPGLEFARTNLEKLQGSI</sequence>
<evidence type="ECO:0000313" key="3">
    <source>
        <dbReference type="EMBL" id="SMC68985.1"/>
    </source>
</evidence>
<organism evidence="3 4">
    <name type="scientific">Desulfocicer vacuolatum DSM 3385</name>
    <dbReference type="NCBI Taxonomy" id="1121400"/>
    <lineage>
        <taxon>Bacteria</taxon>
        <taxon>Pseudomonadati</taxon>
        <taxon>Thermodesulfobacteriota</taxon>
        <taxon>Desulfobacteria</taxon>
        <taxon>Desulfobacterales</taxon>
        <taxon>Desulfobacteraceae</taxon>
        <taxon>Desulfocicer</taxon>
    </lineage>
</organism>
<name>A0A1W2B7P5_9BACT</name>
<dbReference type="AlphaFoldDB" id="A0A1W2B7P5"/>
<dbReference type="Gene3D" id="3.30.40.250">
    <property type="match status" value="1"/>
</dbReference>
<feature type="domain" description="YcaO" evidence="2">
    <location>
        <begin position="76"/>
        <end position="426"/>
    </location>
</feature>
<keyword evidence="3" id="KW-0689">Ribosomal protein</keyword>